<dbReference type="Gene3D" id="3.80.10.10">
    <property type="entry name" value="Ribonuclease Inhibitor"/>
    <property type="match status" value="1"/>
</dbReference>
<dbReference type="EMBL" id="JBJQND010000011">
    <property type="protein sequence ID" value="KAL3862612.1"/>
    <property type="molecule type" value="Genomic_DNA"/>
</dbReference>
<gene>
    <name evidence="2" type="ORF">ACJMK2_008568</name>
</gene>
<accession>A0ABD3VQ26</accession>
<feature type="region of interest" description="Disordered" evidence="1">
    <location>
        <begin position="1"/>
        <end position="29"/>
    </location>
</feature>
<protein>
    <submittedName>
        <fullName evidence="2">Uncharacterized protein</fullName>
    </submittedName>
</protein>
<dbReference type="InterPro" id="IPR032675">
    <property type="entry name" value="LRR_dom_sf"/>
</dbReference>
<reference evidence="2 3" key="1">
    <citation type="submission" date="2024-11" db="EMBL/GenBank/DDBJ databases">
        <title>Chromosome-level genome assembly of the freshwater bivalve Anodonta woodiana.</title>
        <authorList>
            <person name="Chen X."/>
        </authorList>
    </citation>
    <scope>NUCLEOTIDE SEQUENCE [LARGE SCALE GENOMIC DNA]</scope>
    <source>
        <strain evidence="2">MN2024</strain>
        <tissue evidence="2">Gills</tissue>
    </source>
</reference>
<evidence type="ECO:0000313" key="3">
    <source>
        <dbReference type="Proteomes" id="UP001634394"/>
    </source>
</evidence>
<evidence type="ECO:0000313" key="2">
    <source>
        <dbReference type="EMBL" id="KAL3862612.1"/>
    </source>
</evidence>
<keyword evidence="3" id="KW-1185">Reference proteome</keyword>
<dbReference type="Proteomes" id="UP001634394">
    <property type="component" value="Unassembled WGS sequence"/>
</dbReference>
<proteinExistence type="predicted"/>
<dbReference type="AlphaFoldDB" id="A0ABD3VQ26"/>
<sequence>MLEKVPPPQKIQYQQKKGKKEADNFNEAFDPPTNIERVRKIAHSMPVQLLRQNFASDQAVHLGRKDLFDNFGTLEFYPLHKIQDIPSLWRENAEVQLSFSGVEQLTDLVFQVFLLHYDQQRFSTVKKLELDGCIHLTDQALVWIAACFPELKSISLNGCENVTEMGLYQLLAKCKQIKDISLLGTGVSILPSQMTNLLSVDLNGCPLISPDRESFEKEGMKMMSAANYQKPKDKDIVKFCILQSSGATKSLLKFLTGKQDIKLDPVSVEFNHALSPGVTAHFLEFSETVADIFVTKRALFVLPIEANADKLKEAASKLYGHINYILSKDPKATILIVRINLGEGKAALSGLLKREVEILMQIEKDRLSKEADILKNPQKLSELNFEAQCMMAKVCVLQNQIELLNILTADVNLSKPGPEDKSLLVEALVKGTRNVCDSYPEYQEIASPIFTYLQSNTVEKMYFDGASSLENSKTSQCKLQLLQTMVGKIIIFHDVDDAPTAFMTSWIGKILNVLFSTPPSGSTNQKRSYSVEDNVLVWQEEELARVLAADFGEIKTVIPILHKLGVCLYSSQNVLIPYNFLPIQPQCPVEHYFPSTDPASSGNDTVIVTCTYNLSHAVPLLAMHRIINLLSRLRRPVLVWQEGAVFQEVVVEVLIVRQINGAESSIVLCGQSIHSSRKMTELRDMVWMSIVQARTIVEFVLRRMELLYSVRETSFLL</sequence>
<name>A0ABD3VQ26_SINWO</name>
<comment type="caution">
    <text evidence="2">The sequence shown here is derived from an EMBL/GenBank/DDBJ whole genome shotgun (WGS) entry which is preliminary data.</text>
</comment>
<organism evidence="2 3">
    <name type="scientific">Sinanodonta woodiana</name>
    <name type="common">Chinese pond mussel</name>
    <name type="synonym">Anodonta woodiana</name>
    <dbReference type="NCBI Taxonomy" id="1069815"/>
    <lineage>
        <taxon>Eukaryota</taxon>
        <taxon>Metazoa</taxon>
        <taxon>Spiralia</taxon>
        <taxon>Lophotrochozoa</taxon>
        <taxon>Mollusca</taxon>
        <taxon>Bivalvia</taxon>
        <taxon>Autobranchia</taxon>
        <taxon>Heteroconchia</taxon>
        <taxon>Palaeoheterodonta</taxon>
        <taxon>Unionida</taxon>
        <taxon>Unionoidea</taxon>
        <taxon>Unionidae</taxon>
        <taxon>Unioninae</taxon>
        <taxon>Sinanodonta</taxon>
    </lineage>
</organism>
<evidence type="ECO:0000256" key="1">
    <source>
        <dbReference type="SAM" id="MobiDB-lite"/>
    </source>
</evidence>
<dbReference type="SUPFAM" id="SSF52047">
    <property type="entry name" value="RNI-like"/>
    <property type="match status" value="1"/>
</dbReference>